<feature type="compositionally biased region" description="Polar residues" evidence="3">
    <location>
        <begin position="61"/>
        <end position="72"/>
    </location>
</feature>
<dbReference type="PANTHER" id="PTHR14270">
    <property type="entry name" value="NONSENSE-MEDIATED MRNA DECAY FACTOR SMG9"/>
    <property type="match status" value="1"/>
</dbReference>
<organism evidence="4 5">
    <name type="scientific">Panagrellus redivivus</name>
    <name type="common">Microworm</name>
    <dbReference type="NCBI Taxonomy" id="6233"/>
    <lineage>
        <taxon>Eukaryota</taxon>
        <taxon>Metazoa</taxon>
        <taxon>Ecdysozoa</taxon>
        <taxon>Nematoda</taxon>
        <taxon>Chromadorea</taxon>
        <taxon>Rhabditida</taxon>
        <taxon>Tylenchina</taxon>
        <taxon>Panagrolaimomorpha</taxon>
        <taxon>Panagrolaimoidea</taxon>
        <taxon>Panagrolaimidae</taxon>
        <taxon>Panagrellus</taxon>
    </lineage>
</organism>
<reference evidence="5" key="2">
    <citation type="submission" date="2020-10" db="UniProtKB">
        <authorList>
            <consortium name="WormBaseParasite"/>
        </authorList>
    </citation>
    <scope>IDENTIFICATION</scope>
</reference>
<protein>
    <submittedName>
        <fullName evidence="5">Protein SMG9</fullName>
    </submittedName>
</protein>
<evidence type="ECO:0000313" key="5">
    <source>
        <dbReference type="WBParaSite" id="Pan_g7176.t1"/>
    </source>
</evidence>
<sequence>MAYRGDRGGRGRRGYGGPPSRGSFLSSADSGYRTRGVLNVDTAPNPANVKILQSKHRSTPDALSSPTATSFAGSGHAPFAGPSGVPKIAARPEKAKQENEEKLLSLLPPTMPPASVKLFDDNNCVNKSFLDFLTANNNNFTVVGIIGPQCTGKSTLASMLSGNDPADLYGDYIFRPSPRDYVEKGGALTQSLHIYITKSRMIVIDCQSMISGHFLDVALRQSRRDGIKSALRGVEDDTRRQLMLLFEVCHTIILGIDWFIDMGAIKEVLCAELALWKLKAGMEATARKINFVVAQLRAKSADFDPITVAERAAIVSGIFAESKLDVQGGLSMARLRPGCYTNVNYNVNYVVLAEIKPRPKLDANYVIEEPFGSLLIPFSDMIDNFRLEILNLPKQPFTSSDITERDWLQNVVGGFWEKLAVSDYVGFLRKDHVHY</sequence>
<dbReference type="WBParaSite" id="Pan_g7176.t1">
    <property type="protein sequence ID" value="Pan_g7176.t1"/>
    <property type="gene ID" value="Pan_g7176"/>
</dbReference>
<evidence type="ECO:0000256" key="3">
    <source>
        <dbReference type="SAM" id="MobiDB-lite"/>
    </source>
</evidence>
<dbReference type="Proteomes" id="UP000492821">
    <property type="component" value="Unassembled WGS sequence"/>
</dbReference>
<dbReference type="PANTHER" id="PTHR14270:SF0">
    <property type="entry name" value="NONSENSE-MEDIATED MRNA DECAY FACTOR SMG9"/>
    <property type="match status" value="1"/>
</dbReference>
<dbReference type="AlphaFoldDB" id="A0A7E4W7G3"/>
<reference evidence="4" key="1">
    <citation type="journal article" date="2013" name="Genetics">
        <title>The draft genome and transcriptome of Panagrellus redivivus are shaped by the harsh demands of a free-living lifestyle.</title>
        <authorList>
            <person name="Srinivasan J."/>
            <person name="Dillman A.R."/>
            <person name="Macchietto M.G."/>
            <person name="Heikkinen L."/>
            <person name="Lakso M."/>
            <person name="Fracchia K.M."/>
            <person name="Antoshechkin I."/>
            <person name="Mortazavi A."/>
            <person name="Wong G."/>
            <person name="Sternberg P.W."/>
        </authorList>
    </citation>
    <scope>NUCLEOTIDE SEQUENCE [LARGE SCALE GENOMIC DNA]</scope>
    <source>
        <strain evidence="4">MT8872</strain>
    </source>
</reference>
<keyword evidence="4" id="KW-1185">Reference proteome</keyword>
<evidence type="ECO:0000313" key="4">
    <source>
        <dbReference type="Proteomes" id="UP000492821"/>
    </source>
</evidence>
<evidence type="ECO:0000256" key="1">
    <source>
        <dbReference type="ARBA" id="ARBA00007712"/>
    </source>
</evidence>
<name>A0A7E4W7G3_PANRE</name>
<keyword evidence="2" id="KW-0866">Nonsense-mediated mRNA decay</keyword>
<evidence type="ECO:0000256" key="2">
    <source>
        <dbReference type="ARBA" id="ARBA00023161"/>
    </source>
</evidence>
<dbReference type="GO" id="GO:0000184">
    <property type="term" value="P:nuclear-transcribed mRNA catabolic process, nonsense-mediated decay"/>
    <property type="evidence" value="ECO:0007669"/>
    <property type="project" value="UniProtKB-KW"/>
</dbReference>
<dbReference type="SUPFAM" id="SSF52540">
    <property type="entry name" value="P-loop containing nucleoside triphosphate hydrolases"/>
    <property type="match status" value="1"/>
</dbReference>
<feature type="compositionally biased region" description="Basic and acidic residues" evidence="3">
    <location>
        <begin position="90"/>
        <end position="99"/>
    </location>
</feature>
<comment type="similarity">
    <text evidence="1">Belongs to the SMG9 family.</text>
</comment>
<feature type="region of interest" description="Disordered" evidence="3">
    <location>
        <begin position="1"/>
        <end position="99"/>
    </location>
</feature>
<accession>A0A7E4W7G3</accession>
<dbReference type="InterPro" id="IPR039177">
    <property type="entry name" value="SMG9"/>
</dbReference>
<proteinExistence type="inferred from homology"/>
<dbReference type="InterPro" id="IPR027417">
    <property type="entry name" value="P-loop_NTPase"/>
</dbReference>